<dbReference type="Pfam" id="PF13471">
    <property type="entry name" value="Transglut_core3"/>
    <property type="match status" value="1"/>
</dbReference>
<dbReference type="Proteomes" id="UP000266305">
    <property type="component" value="Unassembled WGS sequence"/>
</dbReference>
<evidence type="ECO:0000259" key="1">
    <source>
        <dbReference type="Pfam" id="PF13471"/>
    </source>
</evidence>
<reference evidence="2 3" key="1">
    <citation type="submission" date="2018-08" db="EMBL/GenBank/DDBJ databases">
        <title>Draft genome sequence of Rhodobacter sphaeroides FY.</title>
        <authorList>
            <person name="Rayyan A."/>
            <person name="Meyer T.E."/>
            <person name="Kyndt J.A."/>
        </authorList>
    </citation>
    <scope>NUCLEOTIDE SEQUENCE [LARGE SCALE GENOMIC DNA]</scope>
    <source>
        <strain evidence="2 3">FY</strain>
    </source>
</reference>
<comment type="caution">
    <text evidence="2">The sequence shown here is derived from an EMBL/GenBank/DDBJ whole genome shotgun (WGS) entry which is preliminary data.</text>
</comment>
<proteinExistence type="predicted"/>
<dbReference type="AlphaFoldDB" id="A0AAX1UQ30"/>
<dbReference type="InterPro" id="IPR053521">
    <property type="entry name" value="McjB-like"/>
</dbReference>
<name>A0AAX1UQ30_CERSP</name>
<sequence length="157" mass="16701">MRRLRRILSLRPAEALALCQALVTVAAVRLAIARRRTDEVRAATAALGAERQAVQSDLRVVAWSVTAAARLIPGATCLTQALAGQRILARKGYASTVRLSLPAGRDSDFRPHAWLLAGNVIALGGTATDYRHHRALLDYESSGRADPVAEPATGAGQ</sequence>
<accession>A0AAX1UQ30</accession>
<evidence type="ECO:0000313" key="2">
    <source>
        <dbReference type="EMBL" id="RHZ98139.1"/>
    </source>
</evidence>
<dbReference type="EMBL" id="QWGP01000002">
    <property type="protein sequence ID" value="RHZ98139.1"/>
    <property type="molecule type" value="Genomic_DNA"/>
</dbReference>
<gene>
    <name evidence="2" type="ORF">D1114_02685</name>
</gene>
<protein>
    <submittedName>
        <fullName evidence="2">Lasso peptide biosynthesis B2 protein</fullName>
    </submittedName>
</protein>
<evidence type="ECO:0000313" key="3">
    <source>
        <dbReference type="Proteomes" id="UP000266305"/>
    </source>
</evidence>
<dbReference type="InterPro" id="IPR032708">
    <property type="entry name" value="McjB_C"/>
</dbReference>
<dbReference type="NCBIfam" id="NF033537">
    <property type="entry name" value="lasso_biosyn_B2"/>
    <property type="match status" value="1"/>
</dbReference>
<organism evidence="2 3">
    <name type="scientific">Cereibacter sphaeroides</name>
    <name type="common">Rhodobacter sphaeroides</name>
    <dbReference type="NCBI Taxonomy" id="1063"/>
    <lineage>
        <taxon>Bacteria</taxon>
        <taxon>Pseudomonadati</taxon>
        <taxon>Pseudomonadota</taxon>
        <taxon>Alphaproteobacteria</taxon>
        <taxon>Rhodobacterales</taxon>
        <taxon>Paracoccaceae</taxon>
        <taxon>Cereibacter</taxon>
    </lineage>
</organism>
<feature type="domain" description="Microcin J25-processing protein McjB C-terminal" evidence="1">
    <location>
        <begin position="21"/>
        <end position="126"/>
    </location>
</feature>
<dbReference type="RefSeq" id="WP_118999244.1">
    <property type="nucleotide sequence ID" value="NZ_QWGP01000002.1"/>
</dbReference>